<evidence type="ECO:0000256" key="3">
    <source>
        <dbReference type="ARBA" id="ARBA00004922"/>
    </source>
</evidence>
<evidence type="ECO:0000256" key="6">
    <source>
        <dbReference type="ARBA" id="ARBA00022679"/>
    </source>
</evidence>
<comment type="pathway">
    <text evidence="3">Protein modification; protein glycosylation.</text>
</comment>
<keyword evidence="14" id="KW-0675">Receptor</keyword>
<dbReference type="GO" id="GO:1904423">
    <property type="term" value="C:dehydrodolichyl diphosphate synthase complex"/>
    <property type="evidence" value="ECO:0007669"/>
    <property type="project" value="InterPro"/>
</dbReference>
<dbReference type="UniPathway" id="UPA00378"/>
<dbReference type="Gene3D" id="3.40.1180.10">
    <property type="entry name" value="Decaprenyl diphosphate synthase-like"/>
    <property type="match status" value="1"/>
</dbReference>
<keyword evidence="10 13" id="KW-1133">Transmembrane helix</keyword>
<dbReference type="InterPro" id="IPR038887">
    <property type="entry name" value="Nus1/NgBR"/>
</dbReference>
<dbReference type="EC" id="2.5.1.87" evidence="5"/>
<dbReference type="PANTHER" id="PTHR21528">
    <property type="entry name" value="DEHYDRODOLICHYL DIPHOSPHATE SYNTHASE COMPLEX SUBUNIT NUS1"/>
    <property type="match status" value="1"/>
</dbReference>
<evidence type="ECO:0000256" key="1">
    <source>
        <dbReference type="ARBA" id="ARBA00001946"/>
    </source>
</evidence>
<dbReference type="GO" id="GO:0005789">
    <property type="term" value="C:endoplasmic reticulum membrane"/>
    <property type="evidence" value="ECO:0007669"/>
    <property type="project" value="UniProtKB-SubCell"/>
</dbReference>
<keyword evidence="11 13" id="KW-0472">Membrane</keyword>
<comment type="subcellular location">
    <subcellularLocation>
        <location evidence="2">Endoplasmic reticulum membrane</location>
    </subcellularLocation>
</comment>
<evidence type="ECO:0000256" key="13">
    <source>
        <dbReference type="SAM" id="Phobius"/>
    </source>
</evidence>
<proteinExistence type="evidence at transcript level"/>
<evidence type="ECO:0000256" key="2">
    <source>
        <dbReference type="ARBA" id="ARBA00004586"/>
    </source>
</evidence>
<dbReference type="PANTHER" id="PTHR21528:SF0">
    <property type="entry name" value="DEHYDRODOLICHYL DIPHOSPHATE SYNTHASE COMPLEX SUBUNIT NUS1"/>
    <property type="match status" value="1"/>
</dbReference>
<evidence type="ECO:0000256" key="4">
    <source>
        <dbReference type="ARBA" id="ARBA00005432"/>
    </source>
</evidence>
<evidence type="ECO:0000256" key="7">
    <source>
        <dbReference type="ARBA" id="ARBA00022692"/>
    </source>
</evidence>
<keyword evidence="7 13" id="KW-0812">Transmembrane</keyword>
<dbReference type="AlphaFoldDB" id="A0A023EMB0"/>
<evidence type="ECO:0000256" key="11">
    <source>
        <dbReference type="ARBA" id="ARBA00023136"/>
    </source>
</evidence>
<comment type="cofactor">
    <cofactor evidence="1">
        <name>Mg(2+)</name>
        <dbReference type="ChEBI" id="CHEBI:18420"/>
    </cofactor>
</comment>
<comment type="catalytic activity">
    <reaction evidence="12">
        <text>n isopentenyl diphosphate + (2E,6E)-farnesyl diphosphate = a di-trans,poly-cis-polyprenyl diphosphate + n diphosphate</text>
        <dbReference type="Rhea" id="RHEA:53008"/>
        <dbReference type="Rhea" id="RHEA-COMP:19494"/>
        <dbReference type="ChEBI" id="CHEBI:33019"/>
        <dbReference type="ChEBI" id="CHEBI:128769"/>
        <dbReference type="ChEBI" id="CHEBI:136960"/>
        <dbReference type="ChEBI" id="CHEBI:175763"/>
        <dbReference type="EC" id="2.5.1.87"/>
    </reaction>
</comment>
<organism evidence="14">
    <name type="scientific">Aedes albopictus</name>
    <name type="common">Asian tiger mosquito</name>
    <name type="synonym">Stegomyia albopicta</name>
    <dbReference type="NCBI Taxonomy" id="7160"/>
    <lineage>
        <taxon>Eukaryota</taxon>
        <taxon>Metazoa</taxon>
        <taxon>Ecdysozoa</taxon>
        <taxon>Arthropoda</taxon>
        <taxon>Hexapoda</taxon>
        <taxon>Insecta</taxon>
        <taxon>Pterygota</taxon>
        <taxon>Neoptera</taxon>
        <taxon>Endopterygota</taxon>
        <taxon>Diptera</taxon>
        <taxon>Nematocera</taxon>
        <taxon>Culicoidea</taxon>
        <taxon>Culicidae</taxon>
        <taxon>Culicinae</taxon>
        <taxon>Aedini</taxon>
        <taxon>Aedes</taxon>
        <taxon>Stegomyia</taxon>
    </lineage>
</organism>
<sequence length="279" mass="32146">MSTTKEVHSSSLPARLVLSLVHLLYSLFLQLLLGFGWVRRRLSASQRRLLLHNEEPECSGEDLRFENDVIEYDVRSLDKIPSHLVVMLGPEEPEYRQLARFIFWSMAAGVGHVSFYDHRGTLKRNHHKMLNFVSQHPRGESDQIVWTPQLKTASGLLPPRNGYRRRVVVSFFSPEDGKHTLVQTAQAISHQLRTGVVASPADITQDLVDQRLRDRFHHIPDPDLAVYFGSVCSTYGMLPWQIRLTEFLPLGATRLQDVKPDHFMNCLYRFAKCEQRFGK</sequence>
<dbReference type="STRING" id="7160.A0A023EMB0"/>
<dbReference type="EMBL" id="GAPW01003155">
    <property type="protein sequence ID" value="JAC10443.1"/>
    <property type="molecule type" value="mRNA"/>
</dbReference>
<evidence type="ECO:0000313" key="14">
    <source>
        <dbReference type="EMBL" id="JAC10443.1"/>
    </source>
</evidence>
<dbReference type="InterPro" id="IPR036424">
    <property type="entry name" value="UPP_synth-like_sf"/>
</dbReference>
<protein>
    <recommendedName>
        <fullName evidence="5">ditrans,polycis-polyprenyl diphosphate synthase [(2E,6E)-farnesyldiphosphate specific]</fullName>
        <ecNumber evidence="5">2.5.1.87</ecNumber>
    </recommendedName>
</protein>
<name>A0A023EMB0_AEDAL</name>
<comment type="similarity">
    <text evidence="4">Belongs to the UPP synthase family.</text>
</comment>
<evidence type="ECO:0000256" key="5">
    <source>
        <dbReference type="ARBA" id="ARBA00012596"/>
    </source>
</evidence>
<evidence type="ECO:0000256" key="10">
    <source>
        <dbReference type="ARBA" id="ARBA00022989"/>
    </source>
</evidence>
<keyword evidence="6" id="KW-0808">Transferase</keyword>
<dbReference type="VEuPathDB" id="VectorBase:AALFPA_080690"/>
<dbReference type="SUPFAM" id="SSF64005">
    <property type="entry name" value="Undecaprenyl diphosphate synthase"/>
    <property type="match status" value="1"/>
</dbReference>
<feature type="transmembrane region" description="Helical" evidence="13">
    <location>
        <begin position="16"/>
        <end position="38"/>
    </location>
</feature>
<dbReference type="GO" id="GO:0045547">
    <property type="term" value="F:ditrans,polycis-polyprenyl diphosphate synthase [(2E,6E)-farnesyl diphosphate specific] activity"/>
    <property type="evidence" value="ECO:0007669"/>
    <property type="project" value="UniProtKB-EC"/>
</dbReference>
<evidence type="ECO:0000256" key="12">
    <source>
        <dbReference type="ARBA" id="ARBA00047353"/>
    </source>
</evidence>
<dbReference type="VEuPathDB" id="VectorBase:AALC636_001882"/>
<keyword evidence="8" id="KW-0256">Endoplasmic reticulum</keyword>
<evidence type="ECO:0000256" key="9">
    <source>
        <dbReference type="ARBA" id="ARBA00022842"/>
    </source>
</evidence>
<accession>A0A023EMB0</accession>
<evidence type="ECO:0000256" key="8">
    <source>
        <dbReference type="ARBA" id="ARBA00022824"/>
    </source>
</evidence>
<keyword evidence="9" id="KW-0460">Magnesium</keyword>
<reference evidence="14" key="1">
    <citation type="journal article" date="2014" name="PLoS Negl. Trop. Dis.">
        <title>Identification and characterization of seminal fluid proteins in the Asian tiger mosquito, Aedes albopictus.</title>
        <authorList>
            <person name="Boes K.E."/>
            <person name="Ribeiro J.M."/>
            <person name="Wong A."/>
            <person name="Harrington L.C."/>
            <person name="Wolfner M.F."/>
            <person name="Sirot L.K."/>
        </authorList>
    </citation>
    <scope>NUCLEOTIDE SEQUENCE</scope>
    <source>
        <tissue evidence="14">Reproductive organs</tissue>
    </source>
</reference>
<dbReference type="VEuPathDB" id="VectorBase:AALF018786"/>